<dbReference type="Pfam" id="PF02348">
    <property type="entry name" value="CTP_transf_3"/>
    <property type="match status" value="1"/>
</dbReference>
<evidence type="ECO:0000313" key="1">
    <source>
        <dbReference type="EMBL" id="VAV86490.1"/>
    </source>
</evidence>
<proteinExistence type="predicted"/>
<dbReference type="Gene3D" id="3.90.550.10">
    <property type="entry name" value="Spore Coat Polysaccharide Biosynthesis Protein SpsA, Chain A"/>
    <property type="match status" value="1"/>
</dbReference>
<dbReference type="InterPro" id="IPR029044">
    <property type="entry name" value="Nucleotide-diphossugar_trans"/>
</dbReference>
<dbReference type="InterPro" id="IPR003329">
    <property type="entry name" value="Cytidylyl_trans"/>
</dbReference>
<dbReference type="PANTHER" id="PTHR42866">
    <property type="entry name" value="3-DEOXY-MANNO-OCTULOSONATE CYTIDYLYLTRANSFERASE"/>
    <property type="match status" value="1"/>
</dbReference>
<sequence>MTSTRLPGKILKSVCGRSLLDYHVSRLQQSRLIDRLVVATTINLTDDPVEYYCISKKIACVRGSEDDVLSRYALAVQEYSADVIVRVTSDCPLIDPVLLDQVIRYFLDHQDQYDYVTLGEKDYPRGLDVEVFSRNALETAHAEAKASHEREHVTPYIYGEGSPFRCAIFHSRETSGHHRWCVDEPADFDLIAKILTSFAGGDDFSWQECLARVEENPDWFALNSDVEQKTLPEG</sequence>
<dbReference type="GO" id="GO:0005829">
    <property type="term" value="C:cytosol"/>
    <property type="evidence" value="ECO:0007669"/>
    <property type="project" value="TreeGrafter"/>
</dbReference>
<dbReference type="SUPFAM" id="SSF53448">
    <property type="entry name" value="Nucleotide-diphospho-sugar transferases"/>
    <property type="match status" value="1"/>
</dbReference>
<dbReference type="AlphaFoldDB" id="A0A3B0QYW2"/>
<dbReference type="CDD" id="cd02518">
    <property type="entry name" value="GT2_SpsF"/>
    <property type="match status" value="1"/>
</dbReference>
<accession>A0A3B0QYW2</accession>
<dbReference type="EMBL" id="UOED01000006">
    <property type="protein sequence ID" value="VAV86490.1"/>
    <property type="molecule type" value="Genomic_DNA"/>
</dbReference>
<dbReference type="PANTHER" id="PTHR42866:SF1">
    <property type="entry name" value="SPORE COAT POLYSACCHARIDE BIOSYNTHESIS PROTEIN SPSF"/>
    <property type="match status" value="1"/>
</dbReference>
<organism evidence="1">
    <name type="scientific">hydrothermal vent metagenome</name>
    <dbReference type="NCBI Taxonomy" id="652676"/>
    <lineage>
        <taxon>unclassified sequences</taxon>
        <taxon>metagenomes</taxon>
        <taxon>ecological metagenomes</taxon>
    </lineage>
</organism>
<gene>
    <name evidence="1" type="ORF">MNBD_ALPHA02-1618</name>
</gene>
<name>A0A3B0QYW2_9ZZZZ</name>
<protein>
    <submittedName>
        <fullName evidence="1">Spore coat polysaccharide biosynthesis protein spsF</fullName>
    </submittedName>
</protein>
<reference evidence="1" key="1">
    <citation type="submission" date="2018-06" db="EMBL/GenBank/DDBJ databases">
        <authorList>
            <person name="Zhirakovskaya E."/>
        </authorList>
    </citation>
    <scope>NUCLEOTIDE SEQUENCE</scope>
</reference>